<dbReference type="NCBIfam" id="NF009003">
    <property type="entry name" value="PRK12348.1"/>
    <property type="match status" value="1"/>
</dbReference>
<dbReference type="Gene3D" id="3.40.225.10">
    <property type="entry name" value="Class II aldolase/adducin N-terminal domain"/>
    <property type="match status" value="1"/>
</dbReference>
<evidence type="ECO:0000256" key="3">
    <source>
        <dbReference type="ARBA" id="ARBA00010037"/>
    </source>
</evidence>
<dbReference type="GO" id="GO:0016832">
    <property type="term" value="F:aldehyde-lyase activity"/>
    <property type="evidence" value="ECO:0007669"/>
    <property type="project" value="TreeGrafter"/>
</dbReference>
<dbReference type="GO" id="GO:0019323">
    <property type="term" value="P:pentose catabolic process"/>
    <property type="evidence" value="ECO:0007669"/>
    <property type="project" value="TreeGrafter"/>
</dbReference>
<evidence type="ECO:0000256" key="4">
    <source>
        <dbReference type="ARBA" id="ARBA00013186"/>
    </source>
</evidence>
<dbReference type="EC" id="5.1.3.4" evidence="4"/>
<dbReference type="NCBIfam" id="NF006047">
    <property type="entry name" value="PRK08193.1"/>
    <property type="match status" value="1"/>
</dbReference>
<dbReference type="InterPro" id="IPR050197">
    <property type="entry name" value="Aldolase_class_II_sugar_metab"/>
</dbReference>
<comment type="cofactor">
    <cofactor evidence="2">
        <name>Zn(2+)</name>
        <dbReference type="ChEBI" id="CHEBI:29105"/>
    </cofactor>
</comment>
<dbReference type="GO" id="GO:0005829">
    <property type="term" value="C:cytosol"/>
    <property type="evidence" value="ECO:0007669"/>
    <property type="project" value="TreeGrafter"/>
</dbReference>
<dbReference type="GO" id="GO:0046872">
    <property type="term" value="F:metal ion binding"/>
    <property type="evidence" value="ECO:0007669"/>
    <property type="project" value="UniProtKB-KW"/>
</dbReference>
<evidence type="ECO:0000256" key="1">
    <source>
        <dbReference type="ARBA" id="ARBA00001726"/>
    </source>
</evidence>
<comment type="similarity">
    <text evidence="3">Belongs to the aldolase class II family. AraD/FucA subfamily.</text>
</comment>
<keyword evidence="6" id="KW-0862">Zinc</keyword>
<evidence type="ECO:0000313" key="10">
    <source>
        <dbReference type="EMBL" id="RFT16718.1"/>
    </source>
</evidence>
<dbReference type="Proteomes" id="UP000257323">
    <property type="component" value="Unassembled WGS sequence"/>
</dbReference>
<comment type="caution">
    <text evidence="10">The sequence shown here is derived from an EMBL/GenBank/DDBJ whole genome shotgun (WGS) entry which is preliminary data.</text>
</comment>
<evidence type="ECO:0000256" key="8">
    <source>
        <dbReference type="ARBA" id="ARBA00023277"/>
    </source>
</evidence>
<evidence type="ECO:0000259" key="9">
    <source>
        <dbReference type="SMART" id="SM01007"/>
    </source>
</evidence>
<dbReference type="SUPFAM" id="SSF53639">
    <property type="entry name" value="AraD/HMP-PK domain-like"/>
    <property type="match status" value="1"/>
</dbReference>
<dbReference type="Pfam" id="PF00596">
    <property type="entry name" value="Aldolase_II"/>
    <property type="match status" value="1"/>
</dbReference>
<evidence type="ECO:0000256" key="5">
    <source>
        <dbReference type="ARBA" id="ARBA00022723"/>
    </source>
</evidence>
<dbReference type="AlphaFoldDB" id="A0A3E2BPS3"/>
<keyword evidence="8" id="KW-0119">Carbohydrate metabolism</keyword>
<evidence type="ECO:0000256" key="7">
    <source>
        <dbReference type="ARBA" id="ARBA00023235"/>
    </source>
</evidence>
<dbReference type="SMART" id="SM01007">
    <property type="entry name" value="Aldolase_II"/>
    <property type="match status" value="1"/>
</dbReference>
<evidence type="ECO:0000313" key="11">
    <source>
        <dbReference type="Proteomes" id="UP000257323"/>
    </source>
</evidence>
<name>A0A3E2BPS3_9BACT</name>
<dbReference type="InterPro" id="IPR036409">
    <property type="entry name" value="Aldolase_II/adducin_N_sf"/>
</dbReference>
<proteinExistence type="inferred from homology"/>
<keyword evidence="7" id="KW-0413">Isomerase</keyword>
<organism evidence="10 11">
    <name type="scientific">Candidatus Saccharicenans subterraneus</name>
    <dbReference type="NCBI Taxonomy" id="2508984"/>
    <lineage>
        <taxon>Bacteria</taxon>
        <taxon>Candidatus Aminicenantota</taxon>
        <taxon>Candidatus Aminicenantia</taxon>
        <taxon>Candidatus Aminicenantales</taxon>
        <taxon>Candidatus Saccharicenantaceae</taxon>
        <taxon>Candidatus Saccharicenans</taxon>
    </lineage>
</organism>
<reference evidence="10 11" key="1">
    <citation type="submission" date="2018-08" db="EMBL/GenBank/DDBJ databases">
        <title>Genome analysis of the thermophilic bacterium of the candidate phylum Aminicenantes from deep subsurface aquifer revealed its physiology and ecological role.</title>
        <authorList>
            <person name="Kadnikov V.V."/>
            <person name="Mardanov A.V."/>
            <person name="Beletsky A.V."/>
            <person name="Karnachuk O.V."/>
            <person name="Ravin N.V."/>
        </authorList>
    </citation>
    <scope>NUCLEOTIDE SEQUENCE [LARGE SCALE GENOMIC DNA]</scope>
    <source>
        <strain evidence="10">BY38</strain>
    </source>
</reference>
<dbReference type="PANTHER" id="PTHR22789:SF8">
    <property type="entry name" value="L-RIBULOSE-5-PHOSPHATE 4-EPIMERASE SGBE"/>
    <property type="match status" value="1"/>
</dbReference>
<protein>
    <recommendedName>
        <fullName evidence="4">L-ribulose-5-phosphate 4-epimerase</fullName>
        <ecNumber evidence="4">5.1.3.4</ecNumber>
    </recommendedName>
</protein>
<gene>
    <name evidence="10" type="ORF">OP8BY_1331</name>
</gene>
<sequence>MYEDLKQRVFEANLKLVEYGLVILTFGNVSEVDREKGVMAIKPSGVAYDRMKPEDMVVLDLSGKQVEGRLQPSSDTPTHLVLYTSFPAIGGIAHAHSEYATAFAQAGEEIPCYGTTQADFFPGHVPSTRELKEEEVLNDYEQNTGKVIVERFKHLDPTHYPACLVTGHGPFAWGQSAREAVDHLLALERIAKMALLTRLVQPGVKDLPEYLIKKHFERKHGPKAYYGQRKEK</sequence>
<dbReference type="EMBL" id="QUAH01000002">
    <property type="protein sequence ID" value="RFT16718.1"/>
    <property type="molecule type" value="Genomic_DNA"/>
</dbReference>
<dbReference type="InterPro" id="IPR001303">
    <property type="entry name" value="Aldolase_II/adducin_N"/>
</dbReference>
<comment type="catalytic activity">
    <reaction evidence="1">
        <text>L-ribulose 5-phosphate = D-xylulose 5-phosphate</text>
        <dbReference type="Rhea" id="RHEA:22368"/>
        <dbReference type="ChEBI" id="CHEBI:57737"/>
        <dbReference type="ChEBI" id="CHEBI:58226"/>
        <dbReference type="EC" id="5.1.3.4"/>
    </reaction>
</comment>
<keyword evidence="5" id="KW-0479">Metal-binding</keyword>
<accession>A0A3E2BPS3</accession>
<dbReference type="FunFam" id="3.40.225.10:FF:000001">
    <property type="entry name" value="L-ribulose-5-phosphate 4-epimerase UlaF"/>
    <property type="match status" value="1"/>
</dbReference>
<dbReference type="PANTHER" id="PTHR22789">
    <property type="entry name" value="FUCULOSE PHOSPHATE ALDOLASE"/>
    <property type="match status" value="1"/>
</dbReference>
<dbReference type="GO" id="GO:0008742">
    <property type="term" value="F:L-ribulose-phosphate 4-epimerase activity"/>
    <property type="evidence" value="ECO:0007669"/>
    <property type="project" value="UniProtKB-EC"/>
</dbReference>
<evidence type="ECO:0000256" key="2">
    <source>
        <dbReference type="ARBA" id="ARBA00001947"/>
    </source>
</evidence>
<feature type="domain" description="Class II aldolase/adducin N-terminal" evidence="9">
    <location>
        <begin position="7"/>
        <end position="195"/>
    </location>
</feature>
<evidence type="ECO:0000256" key="6">
    <source>
        <dbReference type="ARBA" id="ARBA00022833"/>
    </source>
</evidence>